<accession>A0AAV5KXD0</accession>
<dbReference type="AlphaFoldDB" id="A0AAV5KXD0"/>
<gene>
    <name evidence="1" type="ORF">SLEP1_g38096</name>
</gene>
<keyword evidence="2" id="KW-1185">Reference proteome</keyword>
<dbReference type="EMBL" id="BPVZ01000082">
    <property type="protein sequence ID" value="GKV29135.1"/>
    <property type="molecule type" value="Genomic_DNA"/>
</dbReference>
<proteinExistence type="predicted"/>
<comment type="caution">
    <text evidence="1">The sequence shown here is derived from an EMBL/GenBank/DDBJ whole genome shotgun (WGS) entry which is preliminary data.</text>
</comment>
<protein>
    <submittedName>
        <fullName evidence="1">Uncharacterized protein</fullName>
    </submittedName>
</protein>
<name>A0AAV5KXD0_9ROSI</name>
<organism evidence="1 2">
    <name type="scientific">Rubroshorea leprosula</name>
    <dbReference type="NCBI Taxonomy" id="152421"/>
    <lineage>
        <taxon>Eukaryota</taxon>
        <taxon>Viridiplantae</taxon>
        <taxon>Streptophyta</taxon>
        <taxon>Embryophyta</taxon>
        <taxon>Tracheophyta</taxon>
        <taxon>Spermatophyta</taxon>
        <taxon>Magnoliopsida</taxon>
        <taxon>eudicotyledons</taxon>
        <taxon>Gunneridae</taxon>
        <taxon>Pentapetalae</taxon>
        <taxon>rosids</taxon>
        <taxon>malvids</taxon>
        <taxon>Malvales</taxon>
        <taxon>Dipterocarpaceae</taxon>
        <taxon>Rubroshorea</taxon>
    </lineage>
</organism>
<evidence type="ECO:0000313" key="2">
    <source>
        <dbReference type="Proteomes" id="UP001054252"/>
    </source>
</evidence>
<sequence length="38" mass="4359">MSLRHLLVWLNDGVSSLATSTSQAFHYSWLEEKRGQPL</sequence>
<evidence type="ECO:0000313" key="1">
    <source>
        <dbReference type="EMBL" id="GKV29135.1"/>
    </source>
</evidence>
<reference evidence="1 2" key="1">
    <citation type="journal article" date="2021" name="Commun. Biol.">
        <title>The genome of Shorea leprosula (Dipterocarpaceae) highlights the ecological relevance of drought in aseasonal tropical rainforests.</title>
        <authorList>
            <person name="Ng K.K.S."/>
            <person name="Kobayashi M.J."/>
            <person name="Fawcett J.A."/>
            <person name="Hatakeyama M."/>
            <person name="Paape T."/>
            <person name="Ng C.H."/>
            <person name="Ang C.C."/>
            <person name="Tnah L.H."/>
            <person name="Lee C.T."/>
            <person name="Nishiyama T."/>
            <person name="Sese J."/>
            <person name="O'Brien M.J."/>
            <person name="Copetti D."/>
            <person name="Mohd Noor M.I."/>
            <person name="Ong R.C."/>
            <person name="Putra M."/>
            <person name="Sireger I.Z."/>
            <person name="Indrioko S."/>
            <person name="Kosugi Y."/>
            <person name="Izuno A."/>
            <person name="Isagi Y."/>
            <person name="Lee S.L."/>
            <person name="Shimizu K.K."/>
        </authorList>
    </citation>
    <scope>NUCLEOTIDE SEQUENCE [LARGE SCALE GENOMIC DNA]</scope>
    <source>
        <strain evidence="1">214</strain>
    </source>
</reference>
<dbReference type="Proteomes" id="UP001054252">
    <property type="component" value="Unassembled WGS sequence"/>
</dbReference>